<gene>
    <name evidence="2" type="ORF">HF519_15345</name>
</gene>
<keyword evidence="3" id="KW-1185">Reference proteome</keyword>
<comment type="caution">
    <text evidence="2">The sequence shown here is derived from an EMBL/GenBank/DDBJ whole genome shotgun (WGS) entry which is preliminary data.</text>
</comment>
<dbReference type="Pfam" id="PF14530">
    <property type="entry name" value="DUF4439"/>
    <property type="match status" value="1"/>
</dbReference>
<sequence>MSSPQSPRSTIDDTAREALQVALAAEHAALWAYSLIVAFLPEAQVRRAREDAAAHRSLRGLVEQTLTDIGAKPVSAQPAYASPEPVTDTRSAGALAVVAETDAMAAWRSVLEHTTDAPLRKAALDALTQATLRCARWRSATGMAPAIPVFPGRP</sequence>
<evidence type="ECO:0000313" key="2">
    <source>
        <dbReference type="EMBL" id="NMH92920.1"/>
    </source>
</evidence>
<dbReference type="EMBL" id="JAAXKZ010000052">
    <property type="protein sequence ID" value="NMH92920.1"/>
    <property type="molecule type" value="Genomic_DNA"/>
</dbReference>
<protein>
    <submittedName>
        <fullName evidence="2">Ferritin-like domain-containing protein</fullName>
    </submittedName>
</protein>
<reference evidence="2 3" key="1">
    <citation type="submission" date="2020-04" db="EMBL/GenBank/DDBJ databases">
        <authorList>
            <person name="Klaysubun C."/>
            <person name="Duangmal K."/>
            <person name="Lipun K."/>
        </authorList>
    </citation>
    <scope>NUCLEOTIDE SEQUENCE [LARGE SCALE GENOMIC DNA]</scope>
    <source>
        <strain evidence="2 3">DSM 45300</strain>
    </source>
</reference>
<name>A0A848DJM8_9PSEU</name>
<dbReference type="InterPro" id="IPR009078">
    <property type="entry name" value="Ferritin-like_SF"/>
</dbReference>
<dbReference type="InterPro" id="IPR029447">
    <property type="entry name" value="DUF4439"/>
</dbReference>
<dbReference type="Gene3D" id="1.20.1260.10">
    <property type="match status" value="1"/>
</dbReference>
<accession>A0A848DJM8</accession>
<dbReference type="Proteomes" id="UP000586918">
    <property type="component" value="Unassembled WGS sequence"/>
</dbReference>
<evidence type="ECO:0000259" key="1">
    <source>
        <dbReference type="Pfam" id="PF14530"/>
    </source>
</evidence>
<feature type="domain" description="DUF4439" evidence="1">
    <location>
        <begin position="18"/>
        <end position="153"/>
    </location>
</feature>
<evidence type="ECO:0000313" key="3">
    <source>
        <dbReference type="Proteomes" id="UP000586918"/>
    </source>
</evidence>
<proteinExistence type="predicted"/>
<dbReference type="InterPro" id="IPR012347">
    <property type="entry name" value="Ferritin-like"/>
</dbReference>
<organism evidence="2 3">
    <name type="scientific">Pseudonocardia bannensis</name>
    <dbReference type="NCBI Taxonomy" id="630973"/>
    <lineage>
        <taxon>Bacteria</taxon>
        <taxon>Bacillati</taxon>
        <taxon>Actinomycetota</taxon>
        <taxon>Actinomycetes</taxon>
        <taxon>Pseudonocardiales</taxon>
        <taxon>Pseudonocardiaceae</taxon>
        <taxon>Pseudonocardia</taxon>
    </lineage>
</organism>
<dbReference type="SUPFAM" id="SSF47240">
    <property type="entry name" value="Ferritin-like"/>
    <property type="match status" value="1"/>
</dbReference>
<dbReference type="AlphaFoldDB" id="A0A848DJM8"/>
<dbReference type="CDD" id="cd00657">
    <property type="entry name" value="Ferritin_like"/>
    <property type="match status" value="1"/>
</dbReference>
<dbReference type="RefSeq" id="WP_169413626.1">
    <property type="nucleotide sequence ID" value="NZ_JAAXKZ010000052.1"/>
</dbReference>